<name>A0A165DTS0_EXIGL</name>
<sequence>MSAGSHLLVLLISFILLPTTGHAISSNVTIDDASGDPVTGVVPSYVASGTASWTARSGSTVCEGCLSQPDASQASDATWHDITSGAGQDLSNATFPFTGTAIYIYCILANYIPYATTDTHLSFYIDDELVGAYNHIPNISSNAYQYNQLVYKNTSVPNSLHNVTTDTTSSSSSSTGPTKQPTSLTTSTTSTASPTPESAETPQPKAKSRGVQIAVAVVATGVGLGLVLLLFWLYVRKRRVWIGSAPAAVAIPQSMNDASSHVPPPDPFILPVSIRSRDPSRADTVNPDRYEQRAARPQSPPLTLPRGPPTSAGGWKGDAKTDPTLASSPAVSSAPASGSRNTELEEEVARLREEVEQLRANDVAPPMYETVAVDSETVSSRAVDPQ</sequence>
<dbReference type="InParanoid" id="A0A165DTS0"/>
<feature type="compositionally biased region" description="Pro residues" evidence="1">
    <location>
        <begin position="298"/>
        <end position="308"/>
    </location>
</feature>
<feature type="compositionally biased region" description="Low complexity" evidence="1">
    <location>
        <begin position="164"/>
        <end position="202"/>
    </location>
</feature>
<feature type="chain" id="PRO_5007856867" description="Mid2 domain-containing protein" evidence="3">
    <location>
        <begin position="24"/>
        <end position="386"/>
    </location>
</feature>
<organism evidence="4 5">
    <name type="scientific">Exidia glandulosa HHB12029</name>
    <dbReference type="NCBI Taxonomy" id="1314781"/>
    <lineage>
        <taxon>Eukaryota</taxon>
        <taxon>Fungi</taxon>
        <taxon>Dikarya</taxon>
        <taxon>Basidiomycota</taxon>
        <taxon>Agaricomycotina</taxon>
        <taxon>Agaricomycetes</taxon>
        <taxon>Auriculariales</taxon>
        <taxon>Exidiaceae</taxon>
        <taxon>Exidia</taxon>
    </lineage>
</organism>
<accession>A0A165DTS0</accession>
<dbReference type="Proteomes" id="UP000077266">
    <property type="component" value="Unassembled WGS sequence"/>
</dbReference>
<dbReference type="EMBL" id="KV426192">
    <property type="protein sequence ID" value="KZV85335.1"/>
    <property type="molecule type" value="Genomic_DNA"/>
</dbReference>
<dbReference type="Gene3D" id="2.60.120.260">
    <property type="entry name" value="Galactose-binding domain-like"/>
    <property type="match status" value="1"/>
</dbReference>
<evidence type="ECO:0000313" key="5">
    <source>
        <dbReference type="Proteomes" id="UP000077266"/>
    </source>
</evidence>
<feature type="transmembrane region" description="Helical" evidence="2">
    <location>
        <begin position="213"/>
        <end position="235"/>
    </location>
</feature>
<reference evidence="4 5" key="1">
    <citation type="journal article" date="2016" name="Mol. Biol. Evol.">
        <title>Comparative Genomics of Early-Diverging Mushroom-Forming Fungi Provides Insights into the Origins of Lignocellulose Decay Capabilities.</title>
        <authorList>
            <person name="Nagy L.G."/>
            <person name="Riley R."/>
            <person name="Tritt A."/>
            <person name="Adam C."/>
            <person name="Daum C."/>
            <person name="Floudas D."/>
            <person name="Sun H."/>
            <person name="Yadav J.S."/>
            <person name="Pangilinan J."/>
            <person name="Larsson K.H."/>
            <person name="Matsuura K."/>
            <person name="Barry K."/>
            <person name="Labutti K."/>
            <person name="Kuo R."/>
            <person name="Ohm R.A."/>
            <person name="Bhattacharya S.S."/>
            <person name="Shirouzu T."/>
            <person name="Yoshinaga Y."/>
            <person name="Martin F.M."/>
            <person name="Grigoriev I.V."/>
            <person name="Hibbett D.S."/>
        </authorList>
    </citation>
    <scope>NUCLEOTIDE SEQUENCE [LARGE SCALE GENOMIC DNA]</scope>
    <source>
        <strain evidence="4 5">HHB12029</strain>
    </source>
</reference>
<keyword evidence="2" id="KW-0812">Transmembrane</keyword>
<keyword evidence="2" id="KW-0472">Membrane</keyword>
<feature type="compositionally biased region" description="Low complexity" evidence="1">
    <location>
        <begin position="326"/>
        <end position="339"/>
    </location>
</feature>
<proteinExistence type="predicted"/>
<evidence type="ECO:0008006" key="6">
    <source>
        <dbReference type="Google" id="ProtNLM"/>
    </source>
</evidence>
<evidence type="ECO:0000256" key="1">
    <source>
        <dbReference type="SAM" id="MobiDB-lite"/>
    </source>
</evidence>
<feature type="compositionally biased region" description="Basic and acidic residues" evidence="1">
    <location>
        <begin position="275"/>
        <end position="294"/>
    </location>
</feature>
<evidence type="ECO:0000313" key="4">
    <source>
        <dbReference type="EMBL" id="KZV85335.1"/>
    </source>
</evidence>
<feature type="region of interest" description="Disordered" evidence="1">
    <location>
        <begin position="161"/>
        <end position="208"/>
    </location>
</feature>
<dbReference type="AlphaFoldDB" id="A0A165DTS0"/>
<protein>
    <recommendedName>
        <fullName evidence="6">Mid2 domain-containing protein</fullName>
    </recommendedName>
</protein>
<evidence type="ECO:0000256" key="3">
    <source>
        <dbReference type="SAM" id="SignalP"/>
    </source>
</evidence>
<keyword evidence="3" id="KW-0732">Signal</keyword>
<feature type="signal peptide" evidence="3">
    <location>
        <begin position="1"/>
        <end position="23"/>
    </location>
</feature>
<feature type="region of interest" description="Disordered" evidence="1">
    <location>
        <begin position="360"/>
        <end position="386"/>
    </location>
</feature>
<gene>
    <name evidence="4" type="ORF">EXIGLDRAFT_775689</name>
</gene>
<dbReference type="OrthoDB" id="3245657at2759"/>
<keyword evidence="2" id="KW-1133">Transmembrane helix</keyword>
<keyword evidence="5" id="KW-1185">Reference proteome</keyword>
<feature type="region of interest" description="Disordered" evidence="1">
    <location>
        <begin position="255"/>
        <end position="348"/>
    </location>
</feature>
<evidence type="ECO:0000256" key="2">
    <source>
        <dbReference type="SAM" id="Phobius"/>
    </source>
</evidence>